<keyword evidence="1" id="KW-0808">Transferase</keyword>
<keyword evidence="9" id="KW-1185">Reference proteome</keyword>
<evidence type="ECO:0000259" key="7">
    <source>
        <dbReference type="Pfam" id="PF21275"/>
    </source>
</evidence>
<accession>A0A9R1C9W4</accession>
<dbReference type="PANTHER" id="PTHR41299">
    <property type="entry name" value="THIAMINE PYROPHOSPHOKINASE"/>
    <property type="match status" value="1"/>
</dbReference>
<keyword evidence="4" id="KW-0067">ATP-binding</keyword>
<dbReference type="NCBIfam" id="TIGR01378">
    <property type="entry name" value="thi_PPkinase"/>
    <property type="match status" value="1"/>
</dbReference>
<dbReference type="GO" id="GO:0009229">
    <property type="term" value="P:thiamine diphosphate biosynthetic process"/>
    <property type="evidence" value="ECO:0007669"/>
    <property type="project" value="InterPro"/>
</dbReference>
<dbReference type="InterPro" id="IPR053149">
    <property type="entry name" value="TPK"/>
</dbReference>
<dbReference type="InterPro" id="IPR036759">
    <property type="entry name" value="TPK_catalytic_sf"/>
</dbReference>
<evidence type="ECO:0000256" key="5">
    <source>
        <dbReference type="NCBIfam" id="TIGR01378"/>
    </source>
</evidence>
<evidence type="ECO:0000313" key="8">
    <source>
        <dbReference type="EMBL" id="GJG58752.1"/>
    </source>
</evidence>
<proteinExistence type="predicted"/>
<keyword evidence="2" id="KW-0547">Nucleotide-binding</keyword>
<sequence length="227" mass="25211">MNKIITKDSTFDAVILAAGDFPQSEPALTLLHTATTLIACDSALKEIVDYNSHSTANRQLRPTAVVGDGDSLPSALKEQYSTLWHHVEEQDYNDLTKATRFAVDNYRSKTIAYIGATGKREDHTIGNIALMMYYTDQLGISPCMITDYGWFVAARGATDFESFEGQQVSVFNGGCRHLSSKGLKWNIYPFNSLWQGTLNEATGNAFSINGDGDYLVYRTFDKKTYAK</sequence>
<dbReference type="SUPFAM" id="SSF63999">
    <property type="entry name" value="Thiamin pyrophosphokinase, catalytic domain"/>
    <property type="match status" value="1"/>
</dbReference>
<evidence type="ECO:0000256" key="2">
    <source>
        <dbReference type="ARBA" id="ARBA00022741"/>
    </source>
</evidence>
<gene>
    <name evidence="8" type="ORF">PRLR5076_16030</name>
</gene>
<dbReference type="CDD" id="cd07995">
    <property type="entry name" value="TPK"/>
    <property type="match status" value="1"/>
</dbReference>
<dbReference type="Pfam" id="PF04263">
    <property type="entry name" value="TPK_catalytic"/>
    <property type="match status" value="1"/>
</dbReference>
<dbReference type="InterPro" id="IPR006282">
    <property type="entry name" value="Thi_PPkinase"/>
</dbReference>
<dbReference type="GO" id="GO:0004788">
    <property type="term" value="F:thiamine diphosphokinase activity"/>
    <property type="evidence" value="ECO:0007669"/>
    <property type="project" value="UniProtKB-UniRule"/>
</dbReference>
<reference evidence="8" key="1">
    <citation type="journal article" date="2022" name="Int. J. Syst. Evol. Microbiol.">
        <title>Prevotella lacticifex sp. nov., isolated from the rumen of cows.</title>
        <authorList>
            <person name="Shinkai T."/>
            <person name="Ikeyama N."/>
            <person name="Kumagai M."/>
            <person name="Ohmori H."/>
            <person name="Sakamoto M."/>
            <person name="Ohkuma M."/>
            <person name="Mitsumori M."/>
        </authorList>
    </citation>
    <scope>NUCLEOTIDE SEQUENCE</scope>
    <source>
        <strain evidence="8">R5076</strain>
    </source>
</reference>
<evidence type="ECO:0000259" key="6">
    <source>
        <dbReference type="Pfam" id="PF04263"/>
    </source>
</evidence>
<evidence type="ECO:0000256" key="4">
    <source>
        <dbReference type="ARBA" id="ARBA00022840"/>
    </source>
</evidence>
<dbReference type="GeneID" id="72467215"/>
<evidence type="ECO:0000256" key="3">
    <source>
        <dbReference type="ARBA" id="ARBA00022777"/>
    </source>
</evidence>
<evidence type="ECO:0000256" key="1">
    <source>
        <dbReference type="ARBA" id="ARBA00022679"/>
    </source>
</evidence>
<dbReference type="RefSeq" id="WP_223926062.1">
    <property type="nucleotide sequence ID" value="NZ_BPTU01000001.1"/>
</dbReference>
<dbReference type="Pfam" id="PF21275">
    <property type="entry name" value="Thi_PPkinase_C"/>
    <property type="match status" value="1"/>
</dbReference>
<dbReference type="InterPro" id="IPR007371">
    <property type="entry name" value="TPK_catalytic"/>
</dbReference>
<dbReference type="InterPro" id="IPR049442">
    <property type="entry name" value="Thi_PPkinase-like_C"/>
</dbReference>
<dbReference type="EC" id="2.7.6.2" evidence="5"/>
<keyword evidence="3" id="KW-0418">Kinase</keyword>
<dbReference type="GO" id="GO:0016301">
    <property type="term" value="F:kinase activity"/>
    <property type="evidence" value="ECO:0007669"/>
    <property type="project" value="UniProtKB-KW"/>
</dbReference>
<dbReference type="EMBL" id="BPUB01000001">
    <property type="protein sequence ID" value="GJG58752.1"/>
    <property type="molecule type" value="Genomic_DNA"/>
</dbReference>
<feature type="domain" description="Thiamin pyrophosphokinase-like substrate-binding" evidence="7">
    <location>
        <begin position="149"/>
        <end position="217"/>
    </location>
</feature>
<evidence type="ECO:0000313" key="9">
    <source>
        <dbReference type="Proteomes" id="UP000825483"/>
    </source>
</evidence>
<organism evidence="8 9">
    <name type="scientific">Prevotella lacticifex</name>
    <dbReference type="NCBI Taxonomy" id="2854755"/>
    <lineage>
        <taxon>Bacteria</taxon>
        <taxon>Pseudomonadati</taxon>
        <taxon>Bacteroidota</taxon>
        <taxon>Bacteroidia</taxon>
        <taxon>Bacteroidales</taxon>
        <taxon>Prevotellaceae</taxon>
        <taxon>Prevotella</taxon>
    </lineage>
</organism>
<name>A0A9R1C9W4_9BACT</name>
<protein>
    <recommendedName>
        <fullName evidence="5">Thiamine diphosphokinase</fullName>
        <ecNumber evidence="5">2.7.6.2</ecNumber>
    </recommendedName>
</protein>
<comment type="caution">
    <text evidence="8">The sequence shown here is derived from an EMBL/GenBank/DDBJ whole genome shotgun (WGS) entry which is preliminary data.</text>
</comment>
<dbReference type="Gene3D" id="3.40.50.10240">
    <property type="entry name" value="Thiamin pyrophosphokinase, catalytic domain"/>
    <property type="match status" value="1"/>
</dbReference>
<feature type="domain" description="Thiamin pyrophosphokinase catalytic" evidence="6">
    <location>
        <begin position="30"/>
        <end position="134"/>
    </location>
</feature>
<dbReference type="Proteomes" id="UP000825483">
    <property type="component" value="Unassembled WGS sequence"/>
</dbReference>
<dbReference type="AlphaFoldDB" id="A0A9R1C9W4"/>
<dbReference type="GO" id="GO:0005524">
    <property type="term" value="F:ATP binding"/>
    <property type="evidence" value="ECO:0007669"/>
    <property type="project" value="UniProtKB-KW"/>
</dbReference>
<dbReference type="GO" id="GO:0006772">
    <property type="term" value="P:thiamine metabolic process"/>
    <property type="evidence" value="ECO:0007669"/>
    <property type="project" value="UniProtKB-UniRule"/>
</dbReference>
<dbReference type="PANTHER" id="PTHR41299:SF1">
    <property type="entry name" value="THIAMINE PYROPHOSPHOKINASE"/>
    <property type="match status" value="1"/>
</dbReference>